<dbReference type="Pfam" id="PF00440">
    <property type="entry name" value="TetR_N"/>
    <property type="match status" value="1"/>
</dbReference>
<organism evidence="4 5">
    <name type="scientific">Leucobacter luti</name>
    <dbReference type="NCBI Taxonomy" id="340320"/>
    <lineage>
        <taxon>Bacteria</taxon>
        <taxon>Bacillati</taxon>
        <taxon>Actinomycetota</taxon>
        <taxon>Actinomycetes</taxon>
        <taxon>Micrococcales</taxon>
        <taxon>Microbacteriaceae</taxon>
        <taxon>Leucobacter</taxon>
    </lineage>
</organism>
<evidence type="ECO:0000259" key="3">
    <source>
        <dbReference type="PROSITE" id="PS50977"/>
    </source>
</evidence>
<accession>A0A4R6RRK8</accession>
<evidence type="ECO:0000256" key="2">
    <source>
        <dbReference type="PROSITE-ProRule" id="PRU00335"/>
    </source>
</evidence>
<dbReference type="RefSeq" id="WP_133617734.1">
    <property type="nucleotide sequence ID" value="NZ_CP080492.1"/>
</dbReference>
<dbReference type="SUPFAM" id="SSF48498">
    <property type="entry name" value="Tetracyclin repressor-like, C-terminal domain"/>
    <property type="match status" value="1"/>
</dbReference>
<dbReference type="SUPFAM" id="SSF46689">
    <property type="entry name" value="Homeodomain-like"/>
    <property type="match status" value="1"/>
</dbReference>
<proteinExistence type="predicted"/>
<keyword evidence="1 2" id="KW-0238">DNA-binding</keyword>
<dbReference type="PROSITE" id="PS50977">
    <property type="entry name" value="HTH_TETR_2"/>
    <property type="match status" value="1"/>
</dbReference>
<keyword evidence="5" id="KW-1185">Reference proteome</keyword>
<dbReference type="InterPro" id="IPR009057">
    <property type="entry name" value="Homeodomain-like_sf"/>
</dbReference>
<dbReference type="InterPro" id="IPR001647">
    <property type="entry name" value="HTH_TetR"/>
</dbReference>
<gene>
    <name evidence="4" type="ORF">EDF62_3192</name>
</gene>
<dbReference type="Proteomes" id="UP000295601">
    <property type="component" value="Unassembled WGS sequence"/>
</dbReference>
<dbReference type="EMBL" id="SNYA01000009">
    <property type="protein sequence ID" value="TDP89463.1"/>
    <property type="molecule type" value="Genomic_DNA"/>
</dbReference>
<comment type="caution">
    <text evidence="4">The sequence shown here is derived from an EMBL/GenBank/DDBJ whole genome shotgun (WGS) entry which is preliminary data.</text>
</comment>
<evidence type="ECO:0000256" key="1">
    <source>
        <dbReference type="ARBA" id="ARBA00023125"/>
    </source>
</evidence>
<dbReference type="InterPro" id="IPR036271">
    <property type="entry name" value="Tet_transcr_reg_TetR-rel_C_sf"/>
</dbReference>
<name>A0A4R6RRK8_9MICO</name>
<reference evidence="4 5" key="1">
    <citation type="submission" date="2019-03" db="EMBL/GenBank/DDBJ databases">
        <title>Genomic analyses of the natural microbiome of Caenorhabditis elegans.</title>
        <authorList>
            <person name="Samuel B."/>
        </authorList>
    </citation>
    <scope>NUCLEOTIDE SEQUENCE [LARGE SCALE GENOMIC DNA]</scope>
    <source>
        <strain evidence="4 5">JUb18</strain>
    </source>
</reference>
<dbReference type="GO" id="GO:0003677">
    <property type="term" value="F:DNA binding"/>
    <property type="evidence" value="ECO:0007669"/>
    <property type="project" value="UniProtKB-UniRule"/>
</dbReference>
<protein>
    <submittedName>
        <fullName evidence="4">TetR family transcriptional regulator</fullName>
    </submittedName>
</protein>
<dbReference type="OrthoDB" id="3173376at2"/>
<feature type="DNA-binding region" description="H-T-H motif" evidence="2">
    <location>
        <begin position="39"/>
        <end position="58"/>
    </location>
</feature>
<sequence length="259" mass="28048">MSTGNRSGGRRHYRTGISADAIIDSALSLTREVGLQAWSTRDLATRLDTSLSVLYRKFGDRAGIEAAVVERVILRAMPMSSATDWRGWLTDMLAPALLRLWPYPGVAEWTFFHGPALPSVIPTISRGIELLRDGGFGEDAPLAYSVAFNTVISEIALSDQRRTGRSGVQPTRADFVQVLRAPSDTEGHGPDGNTPPQHSAEEMATFIEQFDAVNPTGAGGGVPCPPDQPPVATSRYFAYLLDSVIAGLQHQLDARSENR</sequence>
<feature type="domain" description="HTH tetR-type" evidence="3">
    <location>
        <begin position="16"/>
        <end position="76"/>
    </location>
</feature>
<evidence type="ECO:0000313" key="4">
    <source>
        <dbReference type="EMBL" id="TDP89463.1"/>
    </source>
</evidence>
<dbReference type="Gene3D" id="1.10.357.10">
    <property type="entry name" value="Tetracycline Repressor, domain 2"/>
    <property type="match status" value="1"/>
</dbReference>
<evidence type="ECO:0000313" key="5">
    <source>
        <dbReference type="Proteomes" id="UP000295601"/>
    </source>
</evidence>
<dbReference type="AlphaFoldDB" id="A0A4R6RRK8"/>